<dbReference type="AlphaFoldDB" id="A0A195DAL2"/>
<dbReference type="Proteomes" id="UP000078492">
    <property type="component" value="Unassembled WGS sequence"/>
</dbReference>
<keyword evidence="2" id="KW-1185">Reference proteome</keyword>
<reference evidence="1 2" key="1">
    <citation type="submission" date="2015-09" db="EMBL/GenBank/DDBJ databases">
        <title>Trachymyrmex cornetzi WGS genome.</title>
        <authorList>
            <person name="Nygaard S."/>
            <person name="Hu H."/>
            <person name="Boomsma J."/>
            <person name="Zhang G."/>
        </authorList>
    </citation>
    <scope>NUCLEOTIDE SEQUENCE [LARGE SCALE GENOMIC DNA]</scope>
    <source>
        <strain evidence="1">Tcor2-1</strain>
        <tissue evidence="1">Whole body</tissue>
    </source>
</reference>
<protein>
    <submittedName>
        <fullName evidence="1">Uncharacterized protein</fullName>
    </submittedName>
</protein>
<proteinExistence type="predicted"/>
<evidence type="ECO:0000313" key="1">
    <source>
        <dbReference type="EMBL" id="KYN09950.1"/>
    </source>
</evidence>
<evidence type="ECO:0000313" key="2">
    <source>
        <dbReference type="Proteomes" id="UP000078492"/>
    </source>
</evidence>
<dbReference type="EMBL" id="KQ981063">
    <property type="protein sequence ID" value="KYN09950.1"/>
    <property type="molecule type" value="Genomic_DNA"/>
</dbReference>
<accession>A0A195DAL2</accession>
<gene>
    <name evidence="1" type="ORF">ALC57_17948</name>
</gene>
<sequence>MKVDLQPLSSFLGDLVLRTPGTTEVLRFQSITINSRDGIKSSEARGGWRGELKFSIASTAPPILHSPVLTGT</sequence>
<organism evidence="1 2">
    <name type="scientific">Trachymyrmex cornetzi</name>
    <dbReference type="NCBI Taxonomy" id="471704"/>
    <lineage>
        <taxon>Eukaryota</taxon>
        <taxon>Metazoa</taxon>
        <taxon>Ecdysozoa</taxon>
        <taxon>Arthropoda</taxon>
        <taxon>Hexapoda</taxon>
        <taxon>Insecta</taxon>
        <taxon>Pterygota</taxon>
        <taxon>Neoptera</taxon>
        <taxon>Endopterygota</taxon>
        <taxon>Hymenoptera</taxon>
        <taxon>Apocrita</taxon>
        <taxon>Aculeata</taxon>
        <taxon>Formicoidea</taxon>
        <taxon>Formicidae</taxon>
        <taxon>Myrmicinae</taxon>
        <taxon>Trachymyrmex</taxon>
    </lineage>
</organism>
<name>A0A195DAL2_9HYME</name>